<organism evidence="4 5">
    <name type="scientific">Asticcacaulis excentricus</name>
    <dbReference type="NCBI Taxonomy" id="78587"/>
    <lineage>
        <taxon>Bacteria</taxon>
        <taxon>Pseudomonadati</taxon>
        <taxon>Pseudomonadota</taxon>
        <taxon>Alphaproteobacteria</taxon>
        <taxon>Caulobacterales</taxon>
        <taxon>Caulobacteraceae</taxon>
        <taxon>Asticcacaulis</taxon>
    </lineage>
</organism>
<keyword evidence="2" id="KW-0472">Membrane</keyword>
<sequence>MILSVGGRWTIFGFFLSATVLCSALFGSMATFSRKESVIGWLVPIGGISRLSAEQAGVVEDVLVNEGDPVRAGEAILTVKSSTDSDSENALTRRVSLKKMEADAFDFAEKARYEQLKALIGGLYAKKEMLVEQRNYVKENLSLFSRKEQISFSELEKNKKLLEKGYISSSRLNELENNYLSAKESYASYNSQLMVLEQQIQAAESEIESSNAKLKEQGQVANISRINNKQQINEIFDSGKYVIKSPINGRASIILVERGQYMNEGMTAVVMVPENGALFAEMFVTSEAAGFIKVGQNVSLKYSAFPYQKFGTGHGTIISVSNTVIAPSEINAPGVKIDSPVFKVRAKLKDGFVKAYNEKIPLQPGMHFTAEIIIDKRSIWEWIMDPIFAAGRLAK</sequence>
<reference evidence="5" key="2">
    <citation type="journal article" date="2017" name="Plant Physiol. Biochem.">
        <title>Differential oxidative and antioxidative response of duckweed Lemna minor toward plant growth promoting/inhibiting bacteria.</title>
        <authorList>
            <person name="Ishizawa H."/>
            <person name="Kuroda M."/>
            <person name="Morikawa M."/>
            <person name="Ike M."/>
        </authorList>
    </citation>
    <scope>NUCLEOTIDE SEQUENCE [LARGE SCALE GENOMIC DNA]</scope>
    <source>
        <strain evidence="5">M6</strain>
    </source>
</reference>
<dbReference type="Pfam" id="PF26002">
    <property type="entry name" value="Beta-barrel_AprE"/>
    <property type="match status" value="1"/>
</dbReference>
<dbReference type="Gene3D" id="2.40.30.170">
    <property type="match status" value="1"/>
</dbReference>
<feature type="domain" description="AprE-like beta-barrel" evidence="3">
    <location>
        <begin position="278"/>
        <end position="373"/>
    </location>
</feature>
<dbReference type="PRINTS" id="PR01490">
    <property type="entry name" value="RTXTOXIND"/>
</dbReference>
<dbReference type="InterPro" id="IPR050739">
    <property type="entry name" value="MFP"/>
</dbReference>
<evidence type="ECO:0000259" key="3">
    <source>
        <dbReference type="Pfam" id="PF26002"/>
    </source>
</evidence>
<evidence type="ECO:0000313" key="4">
    <source>
        <dbReference type="EMBL" id="BBF82646.1"/>
    </source>
</evidence>
<dbReference type="PANTHER" id="PTHR30386:SF28">
    <property type="entry name" value="EXPORTED PROTEIN"/>
    <property type="match status" value="1"/>
</dbReference>
<reference evidence="5" key="1">
    <citation type="journal article" date="2017" name="Biotechnol. Biofuels">
        <title>Evaluation of environmental bacterial communities as a factor affecting the growth of duckweed Lemna minor.</title>
        <authorList>
            <person name="Ishizawa H."/>
            <person name="Kuroda M."/>
            <person name="Morikawa M."/>
            <person name="Ike M."/>
        </authorList>
    </citation>
    <scope>NUCLEOTIDE SEQUENCE [LARGE SCALE GENOMIC DNA]</scope>
    <source>
        <strain evidence="5">M6</strain>
    </source>
</reference>
<feature type="coiled-coil region" evidence="1">
    <location>
        <begin position="172"/>
        <end position="220"/>
    </location>
</feature>
<evidence type="ECO:0000313" key="5">
    <source>
        <dbReference type="Proteomes" id="UP000278756"/>
    </source>
</evidence>
<evidence type="ECO:0000256" key="1">
    <source>
        <dbReference type="SAM" id="Coils"/>
    </source>
</evidence>
<keyword evidence="2" id="KW-0812">Transmembrane</keyword>
<evidence type="ECO:0000256" key="2">
    <source>
        <dbReference type="SAM" id="Phobius"/>
    </source>
</evidence>
<feature type="transmembrane region" description="Helical" evidence="2">
    <location>
        <begin position="12"/>
        <end position="32"/>
    </location>
</feature>
<keyword evidence="1" id="KW-0175">Coiled coil</keyword>
<dbReference type="EMBL" id="AP018829">
    <property type="protein sequence ID" value="BBF82646.1"/>
    <property type="molecule type" value="Genomic_DNA"/>
</dbReference>
<dbReference type="PANTHER" id="PTHR30386">
    <property type="entry name" value="MEMBRANE FUSION SUBUNIT OF EMRAB-TOLC MULTIDRUG EFFLUX PUMP"/>
    <property type="match status" value="1"/>
</dbReference>
<dbReference type="AlphaFoldDB" id="A0A3G9G7K5"/>
<dbReference type="Proteomes" id="UP000278756">
    <property type="component" value="Plasmid pASEM-1"/>
</dbReference>
<accession>A0A3G9G7K5</accession>
<name>A0A3G9G7K5_9CAUL</name>
<dbReference type="Gene3D" id="2.40.50.100">
    <property type="match status" value="1"/>
</dbReference>
<keyword evidence="4" id="KW-0614">Plasmid</keyword>
<gene>
    <name evidence="4" type="ORF">EM6_3287</name>
</gene>
<geneLocation type="plasmid" evidence="5">
    <name>pasem-1 dna</name>
</geneLocation>
<keyword evidence="2" id="KW-1133">Transmembrane helix</keyword>
<proteinExistence type="predicted"/>
<protein>
    <submittedName>
        <fullName evidence="4">Membrane-fusion protein</fullName>
    </submittedName>
</protein>
<dbReference type="InterPro" id="IPR058982">
    <property type="entry name" value="Beta-barrel_AprE"/>
</dbReference>